<dbReference type="Proteomes" id="UP001178507">
    <property type="component" value="Unassembled WGS sequence"/>
</dbReference>
<dbReference type="EMBL" id="CAUJNA010003694">
    <property type="protein sequence ID" value="CAJ1407853.1"/>
    <property type="molecule type" value="Genomic_DNA"/>
</dbReference>
<name>A0AA36JKF9_9DINO</name>
<keyword evidence="3" id="KW-1185">Reference proteome</keyword>
<proteinExistence type="predicted"/>
<dbReference type="InterPro" id="IPR018883">
    <property type="entry name" value="Delta_CA"/>
</dbReference>
<evidence type="ECO:0000256" key="1">
    <source>
        <dbReference type="SAM" id="SignalP"/>
    </source>
</evidence>
<comment type="caution">
    <text evidence="2">The sequence shown here is derived from an EMBL/GenBank/DDBJ whole genome shotgun (WGS) entry which is preliminary data.</text>
</comment>
<organism evidence="2 3">
    <name type="scientific">Effrenium voratum</name>
    <dbReference type="NCBI Taxonomy" id="2562239"/>
    <lineage>
        <taxon>Eukaryota</taxon>
        <taxon>Sar</taxon>
        <taxon>Alveolata</taxon>
        <taxon>Dinophyceae</taxon>
        <taxon>Suessiales</taxon>
        <taxon>Symbiodiniaceae</taxon>
        <taxon>Effrenium</taxon>
    </lineage>
</organism>
<sequence length="382" mass="40707">MARMIGSLLLLCGLQLVVGDVCPDDVEVDLCDTNPGEFSGSMGMTPNLTLLLIVLAFALPGRAKSWALLLPAVVLPSAVAGLSCGDVKEFYKTNQCCGSATMKELGTYPGAPTCPYNFQKPACSMAGPQTPRDLTANAPGDKVPKAITLTDTQANSLPLVNVHFHLGAEHKSEAYSDGTDSDAFDAGRRLATTGTVRPGWMCPTSSLNSTQLQAYTFQYCKGQVEVGKSYEIHYVHSSAGMDANDTDDVNADSLSDGLGGAANGRGLLNPMIVVQGQIFQIVNGAATVDDMLHGWTVVGHTDSVMYSGSTTGTSHDNSVCSPYAITWHVDKACHQVSPESFDNLCKQMKEMYGMDSDLYPHGSRILVDKQYVVKSEFVVPLS</sequence>
<keyword evidence="1" id="KW-0732">Signal</keyword>
<feature type="chain" id="PRO_5041273532" evidence="1">
    <location>
        <begin position="20"/>
        <end position="382"/>
    </location>
</feature>
<dbReference type="AlphaFoldDB" id="A0AA36JKF9"/>
<evidence type="ECO:0000313" key="3">
    <source>
        <dbReference type="Proteomes" id="UP001178507"/>
    </source>
</evidence>
<protein>
    <submittedName>
        <fullName evidence="2">Uncharacterized protein</fullName>
    </submittedName>
</protein>
<reference evidence="2" key="1">
    <citation type="submission" date="2023-08" db="EMBL/GenBank/DDBJ databases">
        <authorList>
            <person name="Chen Y."/>
            <person name="Shah S."/>
            <person name="Dougan E. K."/>
            <person name="Thang M."/>
            <person name="Chan C."/>
        </authorList>
    </citation>
    <scope>NUCLEOTIDE SEQUENCE</scope>
</reference>
<evidence type="ECO:0000313" key="2">
    <source>
        <dbReference type="EMBL" id="CAJ1407853.1"/>
    </source>
</evidence>
<gene>
    <name evidence="2" type="ORF">EVOR1521_LOCUS29453</name>
</gene>
<dbReference type="Pfam" id="PF10563">
    <property type="entry name" value="CA_like"/>
    <property type="match status" value="1"/>
</dbReference>
<accession>A0AA36JKF9</accession>
<feature type="signal peptide" evidence="1">
    <location>
        <begin position="1"/>
        <end position="19"/>
    </location>
</feature>